<accession>A0A1F6NUF5</accession>
<gene>
    <name evidence="1" type="ORF">A3J93_02920</name>
</gene>
<proteinExistence type="predicted"/>
<dbReference type="Gene3D" id="3.40.50.300">
    <property type="entry name" value="P-loop containing nucleotide triphosphate hydrolases"/>
    <property type="match status" value="1"/>
</dbReference>
<dbReference type="AlphaFoldDB" id="A0A1F6NUF5"/>
<reference evidence="1 2" key="1">
    <citation type="journal article" date="2016" name="Nat. Commun.">
        <title>Thousands of microbial genomes shed light on interconnected biogeochemical processes in an aquifer system.</title>
        <authorList>
            <person name="Anantharaman K."/>
            <person name="Brown C.T."/>
            <person name="Hug L.A."/>
            <person name="Sharon I."/>
            <person name="Castelle C.J."/>
            <person name="Probst A.J."/>
            <person name="Thomas B.C."/>
            <person name="Singh A."/>
            <person name="Wilkins M.J."/>
            <person name="Karaoz U."/>
            <person name="Brodie E.L."/>
            <person name="Williams K.H."/>
            <person name="Hubbard S.S."/>
            <person name="Banfield J.F."/>
        </authorList>
    </citation>
    <scope>NUCLEOTIDE SEQUENCE [LARGE SCALE GENOMIC DNA]</scope>
</reference>
<dbReference type="STRING" id="1798704.A3J93_02920"/>
<dbReference type="Proteomes" id="UP000177907">
    <property type="component" value="Unassembled WGS sequence"/>
</dbReference>
<organism evidence="1 2">
    <name type="scientific">Candidatus Magasanikbacteria bacterium RIFOXYC2_FULL_42_28</name>
    <dbReference type="NCBI Taxonomy" id="1798704"/>
    <lineage>
        <taxon>Bacteria</taxon>
        <taxon>Candidatus Magasanikiibacteriota</taxon>
    </lineage>
</organism>
<dbReference type="SUPFAM" id="SSF52540">
    <property type="entry name" value="P-loop containing nucleoside triphosphate hydrolases"/>
    <property type="match status" value="1"/>
</dbReference>
<dbReference type="PANTHER" id="PTHR41930">
    <property type="entry name" value="UPF0200 PROTEIN MJ1399"/>
    <property type="match status" value="1"/>
</dbReference>
<evidence type="ECO:0000313" key="2">
    <source>
        <dbReference type="Proteomes" id="UP000177907"/>
    </source>
</evidence>
<protein>
    <recommendedName>
        <fullName evidence="3">Dephospho-CoA kinase</fullName>
    </recommendedName>
</protein>
<comment type="caution">
    <text evidence="1">The sequence shown here is derived from an EMBL/GenBank/DDBJ whole genome shotgun (WGS) entry which is preliminary data.</text>
</comment>
<dbReference type="InterPro" id="IPR027417">
    <property type="entry name" value="P-loop_NTPase"/>
</dbReference>
<name>A0A1F6NUF5_9BACT</name>
<evidence type="ECO:0000313" key="1">
    <source>
        <dbReference type="EMBL" id="OGH87460.1"/>
    </source>
</evidence>
<dbReference type="EMBL" id="MFQZ01000010">
    <property type="protein sequence ID" value="OGH87460.1"/>
    <property type="molecule type" value="Genomic_DNA"/>
</dbReference>
<dbReference type="PANTHER" id="PTHR41930:SF1">
    <property type="entry name" value="DEPHOSPHO-COA KINASE"/>
    <property type="match status" value="1"/>
</dbReference>
<evidence type="ECO:0008006" key="3">
    <source>
        <dbReference type="Google" id="ProtNLM"/>
    </source>
</evidence>
<dbReference type="Pfam" id="PF13207">
    <property type="entry name" value="AAA_17"/>
    <property type="match status" value="1"/>
</dbReference>
<sequence>MNKIILGFTGLLSSGKGTVAKYLETKYQADTFRYSTILRDLLNRIYLEQSRDFLIKMSECIRTTFGENTLAKAIAGDAQAATNNLVVVEGIRRMADIEYLSQLPNFVLIEIFAEPETRYERLIKRGENSDDNTKTYEQFLEDHKRSTELSILDVVKYAIEHINNNGTMENLHAQLDALVKKYAN</sequence>